<sequence>MRMRRLLILCFVCSFACMSWGQIGQPLADRQPGQLDIHHINTGAGNATFAVLPDGTTLLIDAGSVNPLDWRTNQPRNLPIKPNTSRLAGEWIARYVRNVLRFQKQPAIDYAIVTHFHDDHMGTPLNLTKRGAQGYVLTGITEVAEHIPIRTILDRGWPDYRYPRSFDSDSMVINYRQFLDDKIQKKELVAERFRAGRNDQITLKKQPDVYKSTFEIRNVAVNGEIWTGSDSSTRALFPDLATLTAAQYPNENMCSIALRIRYGNFDYFSGGDIYGVLQFGEPAWHDVETPLAQVLGPVDVQLLNHHGYKDSENGSLLSRLRPRVLVVPAWASSHADRSVLERIYSNEVYPGERDVFVTNLLDETKALISDYLPQFKSASGHVVVRVEIGGKTYRVFVVDDNTETLTVKSVHGPYQAN</sequence>
<evidence type="ECO:0000313" key="3">
    <source>
        <dbReference type="Proteomes" id="UP000474175"/>
    </source>
</evidence>
<keyword evidence="3" id="KW-1185">Reference proteome</keyword>
<dbReference type="PANTHER" id="PTHR30619:SF1">
    <property type="entry name" value="RECOMBINATION PROTEIN 2"/>
    <property type="match status" value="1"/>
</dbReference>
<dbReference type="SUPFAM" id="SSF56281">
    <property type="entry name" value="Metallo-hydrolase/oxidoreductase"/>
    <property type="match status" value="1"/>
</dbReference>
<keyword evidence="1" id="KW-0732">Signal</keyword>
<evidence type="ECO:0008006" key="4">
    <source>
        <dbReference type="Google" id="ProtNLM"/>
    </source>
</evidence>
<proteinExistence type="predicted"/>
<evidence type="ECO:0000256" key="1">
    <source>
        <dbReference type="SAM" id="SignalP"/>
    </source>
</evidence>
<dbReference type="InterPro" id="IPR036866">
    <property type="entry name" value="RibonucZ/Hydroxyglut_hydro"/>
</dbReference>
<dbReference type="Gene3D" id="3.60.15.10">
    <property type="entry name" value="Ribonuclease Z/Hydroxyacylglutathione hydrolase-like"/>
    <property type="match status" value="1"/>
</dbReference>
<feature type="chain" id="PRO_5026830802" description="MBL fold metallo-hydrolase" evidence="1">
    <location>
        <begin position="22"/>
        <end position="417"/>
    </location>
</feature>
<gene>
    <name evidence="2" type="ORF">GK108_29475</name>
</gene>
<dbReference type="PANTHER" id="PTHR30619">
    <property type="entry name" value="DNA INTERNALIZATION/COMPETENCE PROTEIN COMEC/REC2"/>
    <property type="match status" value="1"/>
</dbReference>
<dbReference type="Proteomes" id="UP000474175">
    <property type="component" value="Unassembled WGS sequence"/>
</dbReference>
<accession>A0A6L9LEQ6</accession>
<feature type="signal peptide" evidence="1">
    <location>
        <begin position="1"/>
        <end position="21"/>
    </location>
</feature>
<evidence type="ECO:0000313" key="2">
    <source>
        <dbReference type="EMBL" id="NDU99046.1"/>
    </source>
</evidence>
<dbReference type="InterPro" id="IPR052159">
    <property type="entry name" value="Competence_DNA_uptake"/>
</dbReference>
<organism evidence="2 3">
    <name type="scientific">Spirosoma terrae</name>
    <dbReference type="NCBI Taxonomy" id="1968276"/>
    <lineage>
        <taxon>Bacteria</taxon>
        <taxon>Pseudomonadati</taxon>
        <taxon>Bacteroidota</taxon>
        <taxon>Cytophagia</taxon>
        <taxon>Cytophagales</taxon>
        <taxon>Cytophagaceae</taxon>
        <taxon>Spirosoma</taxon>
    </lineage>
</organism>
<protein>
    <recommendedName>
        <fullName evidence="4">MBL fold metallo-hydrolase</fullName>
    </recommendedName>
</protein>
<comment type="caution">
    <text evidence="2">The sequence shown here is derived from an EMBL/GenBank/DDBJ whole genome shotgun (WGS) entry which is preliminary data.</text>
</comment>
<name>A0A6L9LEQ6_9BACT</name>
<dbReference type="AlphaFoldDB" id="A0A6L9LEQ6"/>
<reference evidence="2 3" key="1">
    <citation type="submission" date="2020-02" db="EMBL/GenBank/DDBJ databases">
        <title>Draft genome sequence of two Spirosoma agri KCTC 52727 and Spirosoma terrae KCTC 52035.</title>
        <authorList>
            <person name="Rojas J."/>
            <person name="Ambika Manirajan B."/>
            <person name="Suarez C."/>
            <person name="Ratering S."/>
            <person name="Schnell S."/>
        </authorList>
    </citation>
    <scope>NUCLEOTIDE SEQUENCE [LARGE SCALE GENOMIC DNA]</scope>
    <source>
        <strain evidence="2 3">KCTC 52035</strain>
    </source>
</reference>
<dbReference type="EMBL" id="JAAFZH010000023">
    <property type="protein sequence ID" value="NDU99046.1"/>
    <property type="molecule type" value="Genomic_DNA"/>
</dbReference>